<dbReference type="InterPro" id="IPR003808">
    <property type="entry name" value="Fe-S_metab-assoc_dom"/>
</dbReference>
<evidence type="ECO:0000259" key="2">
    <source>
        <dbReference type="Pfam" id="PF02657"/>
    </source>
</evidence>
<dbReference type="PANTHER" id="PTHR43597:SF5">
    <property type="entry name" value="SUFE-LIKE PROTEIN 2, CHLOROPLASTIC"/>
    <property type="match status" value="1"/>
</dbReference>
<feature type="domain" description="Fe-S metabolism associated" evidence="2">
    <location>
        <begin position="47"/>
        <end position="166"/>
    </location>
</feature>
<reference evidence="3" key="1">
    <citation type="journal article" date="2014" name="Int. J. Syst. Evol. Microbiol.">
        <title>Complete genome of a new Firmicutes species belonging to the dominant human colonic microbiota ('Ruminococcus bicirculans') reveals two chromosomes and a selective capacity to utilize plant glucans.</title>
        <authorList>
            <consortium name="NISC Comparative Sequencing Program"/>
            <person name="Wegmann U."/>
            <person name="Louis P."/>
            <person name="Goesmann A."/>
            <person name="Henrissat B."/>
            <person name="Duncan S.H."/>
            <person name="Flint H.J."/>
        </authorList>
    </citation>
    <scope>NUCLEOTIDE SEQUENCE</scope>
    <source>
        <strain evidence="3">VKM B-1499</strain>
    </source>
</reference>
<dbReference type="Pfam" id="PF02657">
    <property type="entry name" value="SufE"/>
    <property type="match status" value="1"/>
</dbReference>
<comment type="similarity">
    <text evidence="1">Belongs to the SufE family.</text>
</comment>
<keyword evidence="4" id="KW-1185">Reference proteome</keyword>
<dbReference type="PANTHER" id="PTHR43597">
    <property type="entry name" value="SULFUR ACCEPTOR PROTEIN CSDE"/>
    <property type="match status" value="1"/>
</dbReference>
<evidence type="ECO:0000313" key="3">
    <source>
        <dbReference type="EMBL" id="GLK47340.1"/>
    </source>
</evidence>
<dbReference type="Proteomes" id="UP001143509">
    <property type="component" value="Unassembled WGS sequence"/>
</dbReference>
<sequence>MLTGVHHEYRGTKRPVVVNGGAPYLATMNDRTPPTESLDQTLAELAEDFDLLGDWEQRIEYVIELGKGLSPLNEADRVEANKVPGCAAQVWLATASDGGRLWFAADSDSALSKGNIALLLKLYSGRTPDEILAFDAKAALDRLGLPSALTRQRANGLNSMVGRIREAAMAADGTATG</sequence>
<organism evidence="3 4">
    <name type="scientific">Brevundimonas intermedia</name>
    <dbReference type="NCBI Taxonomy" id="74315"/>
    <lineage>
        <taxon>Bacteria</taxon>
        <taxon>Pseudomonadati</taxon>
        <taxon>Pseudomonadota</taxon>
        <taxon>Alphaproteobacteria</taxon>
        <taxon>Caulobacterales</taxon>
        <taxon>Caulobacteraceae</taxon>
        <taxon>Brevundimonas</taxon>
    </lineage>
</organism>
<protein>
    <submittedName>
        <fullName evidence="3">Cysteine desulfurization protein SufE</fullName>
    </submittedName>
</protein>
<accession>A0ABQ5T590</accession>
<evidence type="ECO:0000256" key="1">
    <source>
        <dbReference type="ARBA" id="ARBA00010282"/>
    </source>
</evidence>
<gene>
    <name evidence="3" type="primary">sufE</name>
    <name evidence="3" type="ORF">GCM10017620_03130</name>
</gene>
<comment type="caution">
    <text evidence="3">The sequence shown here is derived from an EMBL/GenBank/DDBJ whole genome shotgun (WGS) entry which is preliminary data.</text>
</comment>
<proteinExistence type="inferred from homology"/>
<name>A0ABQ5T590_9CAUL</name>
<evidence type="ECO:0000313" key="4">
    <source>
        <dbReference type="Proteomes" id="UP001143509"/>
    </source>
</evidence>
<dbReference type="Gene3D" id="3.90.1010.10">
    <property type="match status" value="1"/>
</dbReference>
<reference evidence="3" key="2">
    <citation type="submission" date="2023-01" db="EMBL/GenBank/DDBJ databases">
        <authorList>
            <person name="Sun Q."/>
            <person name="Evtushenko L."/>
        </authorList>
    </citation>
    <scope>NUCLEOTIDE SEQUENCE</scope>
    <source>
        <strain evidence="3">VKM B-1499</strain>
    </source>
</reference>
<dbReference type="SUPFAM" id="SSF82649">
    <property type="entry name" value="SufE/NifU"/>
    <property type="match status" value="1"/>
</dbReference>
<dbReference type="EMBL" id="BSFD01000001">
    <property type="protein sequence ID" value="GLK47340.1"/>
    <property type="molecule type" value="Genomic_DNA"/>
</dbReference>